<evidence type="ECO:0000259" key="1">
    <source>
        <dbReference type="Pfam" id="PF08241"/>
    </source>
</evidence>
<keyword evidence="2" id="KW-0808">Transferase</keyword>
<dbReference type="InterPro" id="IPR013216">
    <property type="entry name" value="Methyltransf_11"/>
</dbReference>
<dbReference type="PANTHER" id="PTHR43861">
    <property type="entry name" value="TRANS-ACONITATE 2-METHYLTRANSFERASE-RELATED"/>
    <property type="match status" value="1"/>
</dbReference>
<dbReference type="CDD" id="cd02440">
    <property type="entry name" value="AdoMet_MTases"/>
    <property type="match status" value="1"/>
</dbReference>
<dbReference type="OrthoDB" id="9770553at2"/>
<evidence type="ECO:0000313" key="3">
    <source>
        <dbReference type="Proteomes" id="UP000237749"/>
    </source>
</evidence>
<keyword evidence="2" id="KW-0489">Methyltransferase</keyword>
<dbReference type="SUPFAM" id="SSF53335">
    <property type="entry name" value="S-adenosyl-L-methionine-dependent methyltransferases"/>
    <property type="match status" value="1"/>
</dbReference>
<dbReference type="GO" id="GO:0008757">
    <property type="term" value="F:S-adenosylmethionine-dependent methyltransferase activity"/>
    <property type="evidence" value="ECO:0007669"/>
    <property type="project" value="InterPro"/>
</dbReference>
<keyword evidence="3" id="KW-1185">Reference proteome</keyword>
<organism evidence="2 3">
    <name type="scientific">Lacrimispora xylanisolvens</name>
    <dbReference type="NCBI Taxonomy" id="384636"/>
    <lineage>
        <taxon>Bacteria</taxon>
        <taxon>Bacillati</taxon>
        <taxon>Bacillota</taxon>
        <taxon>Clostridia</taxon>
        <taxon>Lachnospirales</taxon>
        <taxon>Lachnospiraceae</taxon>
        <taxon>Lacrimispora</taxon>
    </lineage>
</organism>
<accession>A0A2S6HLP1</accession>
<dbReference type="InterPro" id="IPR029063">
    <property type="entry name" value="SAM-dependent_MTases_sf"/>
</dbReference>
<dbReference type="RefSeq" id="WP_104439152.1">
    <property type="nucleotide sequence ID" value="NZ_PTJA01000015.1"/>
</dbReference>
<reference evidence="2 3" key="1">
    <citation type="submission" date="2018-02" db="EMBL/GenBank/DDBJ databases">
        <title>Genomic Encyclopedia of Archaeal and Bacterial Type Strains, Phase II (KMG-II): from individual species to whole genera.</title>
        <authorList>
            <person name="Goeker M."/>
        </authorList>
    </citation>
    <scope>NUCLEOTIDE SEQUENCE [LARGE SCALE GENOMIC DNA]</scope>
    <source>
        <strain evidence="2 3">DSM 3808</strain>
    </source>
</reference>
<evidence type="ECO:0000313" key="2">
    <source>
        <dbReference type="EMBL" id="PPK78415.1"/>
    </source>
</evidence>
<dbReference type="AlphaFoldDB" id="A0A2S6HLP1"/>
<name>A0A2S6HLP1_9FIRM</name>
<dbReference type="Pfam" id="PF08241">
    <property type="entry name" value="Methyltransf_11"/>
    <property type="match status" value="1"/>
</dbReference>
<feature type="domain" description="Methyltransferase type 11" evidence="1">
    <location>
        <begin position="51"/>
        <end position="148"/>
    </location>
</feature>
<dbReference type="EMBL" id="PTJA01000015">
    <property type="protein sequence ID" value="PPK78415.1"/>
    <property type="molecule type" value="Genomic_DNA"/>
</dbReference>
<protein>
    <submittedName>
        <fullName evidence="2">Methyltransferase family protein</fullName>
    </submittedName>
</protein>
<gene>
    <name evidence="2" type="ORF">BXY41_11589</name>
</gene>
<dbReference type="PANTHER" id="PTHR43861:SF1">
    <property type="entry name" value="TRANS-ACONITATE 2-METHYLTRANSFERASE"/>
    <property type="match status" value="1"/>
</dbReference>
<comment type="caution">
    <text evidence="2">The sequence shown here is derived from an EMBL/GenBank/DDBJ whole genome shotgun (WGS) entry which is preliminary data.</text>
</comment>
<proteinExistence type="predicted"/>
<dbReference type="Gene3D" id="3.40.50.150">
    <property type="entry name" value="Vaccinia Virus protein VP39"/>
    <property type="match status" value="1"/>
</dbReference>
<dbReference type="Proteomes" id="UP000237749">
    <property type="component" value="Unassembled WGS sequence"/>
</dbReference>
<dbReference type="GO" id="GO:0032259">
    <property type="term" value="P:methylation"/>
    <property type="evidence" value="ECO:0007669"/>
    <property type="project" value="UniProtKB-KW"/>
</dbReference>
<sequence length="250" mass="28440">MNKEVLLQNQKSWDSMADTWFGTTALPVYGCLAPTEAQLQLFPDLGDKKILDIGCGSGHSLKWCGDNGASELWGIDISAKQIQNADKYLAENGYKATLSVSPMEEMETLPKNYFDVIYSIYALGWTVDLPKTIKNIYDCLKRGGTLIFSWDHPLMHCVTAREQKFFLEGCNYLSDEMVSFELRGNPVTIQNRKMSTWINTLAEENFKIEKVIEETSQDVLEKEYEFSESYYAPSRAKVMPLSFIVKATKM</sequence>